<sequence length="301" mass="32790">MLLGMRDSLGPLKVLAVASAVNGIGDVLLCSVWGYGIAGAAWATMLSQVVAAFMMMKTLNDTGFRAFQLSIPSPRELLEIVDLAAPVFLTMTSKVAFYSLLTYFATSMGTVTVAAHQVMINIFCMCTVWGEPLSQTAQSFMPELIHGVNRSLLKARMLLKSLVIIGAISGLTLGVIGTSFPWFFPSLFTSDRMVAGEMHKVVFPYFIALMVTPSTHSLEGTLMASRDLRFLSLSMTGCFCFGGFLLLLISNGGGSFAGCWWALAVFQWARFSLALQRLVSPRGILYRDDYQQHELVTGKAT</sequence>
<dbReference type="Gramene" id="ONK79903">
    <property type="protein sequence ID" value="ONK79903"/>
    <property type="gene ID" value="A4U43_C01F11580"/>
</dbReference>
<feature type="transmembrane region" description="Helical" evidence="6">
    <location>
        <begin position="103"/>
        <end position="129"/>
    </location>
</feature>
<dbReference type="PANTHER" id="PTHR42893">
    <property type="entry name" value="PROTEIN DETOXIFICATION 44, CHLOROPLASTIC-RELATED"/>
    <property type="match status" value="1"/>
</dbReference>
<evidence type="ECO:0000256" key="5">
    <source>
        <dbReference type="ARBA" id="ARBA00023136"/>
    </source>
</evidence>
<keyword evidence="3 6" id="KW-0812">Transmembrane</keyword>
<dbReference type="Proteomes" id="UP000243459">
    <property type="component" value="Chromosome 1"/>
</dbReference>
<evidence type="ECO:0000256" key="3">
    <source>
        <dbReference type="ARBA" id="ARBA00022692"/>
    </source>
</evidence>
<dbReference type="EMBL" id="CM007381">
    <property type="protein sequence ID" value="ONK79903.1"/>
    <property type="molecule type" value="Genomic_DNA"/>
</dbReference>
<keyword evidence="5 6" id="KW-0472">Membrane</keyword>
<evidence type="ECO:0000256" key="2">
    <source>
        <dbReference type="ARBA" id="ARBA00010199"/>
    </source>
</evidence>
<protein>
    <recommendedName>
        <fullName evidence="9">Polysaccharide biosynthesis protein C-terminal domain-containing protein</fullName>
    </recommendedName>
</protein>
<comment type="similarity">
    <text evidence="2">Belongs to the multi antimicrobial extrusion (MATE) (TC 2.A.66.1) family.</text>
</comment>
<evidence type="ECO:0000313" key="7">
    <source>
        <dbReference type="EMBL" id="ONK79903.1"/>
    </source>
</evidence>
<dbReference type="InterPro" id="IPR044644">
    <property type="entry name" value="DinF-like"/>
</dbReference>
<dbReference type="GO" id="GO:0016020">
    <property type="term" value="C:membrane"/>
    <property type="evidence" value="ECO:0007669"/>
    <property type="project" value="UniProtKB-SubCell"/>
</dbReference>
<evidence type="ECO:0000256" key="1">
    <source>
        <dbReference type="ARBA" id="ARBA00004141"/>
    </source>
</evidence>
<name>A0A5P1FQA0_ASPOF</name>
<dbReference type="PANTHER" id="PTHR42893:SF9">
    <property type="entry name" value="PROTEIN DETOXIFICATION 46, CHLOROPLASTIC"/>
    <property type="match status" value="1"/>
</dbReference>
<reference evidence="8" key="1">
    <citation type="journal article" date="2017" name="Nat. Commun.">
        <title>The asparagus genome sheds light on the origin and evolution of a young Y chromosome.</title>
        <authorList>
            <person name="Harkess A."/>
            <person name="Zhou J."/>
            <person name="Xu C."/>
            <person name="Bowers J.E."/>
            <person name="Van der Hulst R."/>
            <person name="Ayyampalayam S."/>
            <person name="Mercati F."/>
            <person name="Riccardi P."/>
            <person name="McKain M.R."/>
            <person name="Kakrana A."/>
            <person name="Tang H."/>
            <person name="Ray J."/>
            <person name="Groenendijk J."/>
            <person name="Arikit S."/>
            <person name="Mathioni S.M."/>
            <person name="Nakano M."/>
            <person name="Shan H."/>
            <person name="Telgmann-Rauber A."/>
            <person name="Kanno A."/>
            <person name="Yue Z."/>
            <person name="Chen H."/>
            <person name="Li W."/>
            <person name="Chen Y."/>
            <person name="Xu X."/>
            <person name="Zhang Y."/>
            <person name="Luo S."/>
            <person name="Chen H."/>
            <person name="Gao J."/>
            <person name="Mao Z."/>
            <person name="Pires J.C."/>
            <person name="Luo M."/>
            <person name="Kudrna D."/>
            <person name="Wing R.A."/>
            <person name="Meyers B.C."/>
            <person name="Yi K."/>
            <person name="Kong H."/>
            <person name="Lavrijsen P."/>
            <person name="Sunseri F."/>
            <person name="Falavigna A."/>
            <person name="Ye Y."/>
            <person name="Leebens-Mack J.H."/>
            <person name="Chen G."/>
        </authorList>
    </citation>
    <scope>NUCLEOTIDE SEQUENCE [LARGE SCALE GENOMIC DNA]</scope>
    <source>
        <strain evidence="8">cv. DH0086</strain>
    </source>
</reference>
<organism evidence="7 8">
    <name type="scientific">Asparagus officinalis</name>
    <name type="common">Garden asparagus</name>
    <dbReference type="NCBI Taxonomy" id="4686"/>
    <lineage>
        <taxon>Eukaryota</taxon>
        <taxon>Viridiplantae</taxon>
        <taxon>Streptophyta</taxon>
        <taxon>Embryophyta</taxon>
        <taxon>Tracheophyta</taxon>
        <taxon>Spermatophyta</taxon>
        <taxon>Magnoliopsida</taxon>
        <taxon>Liliopsida</taxon>
        <taxon>Asparagales</taxon>
        <taxon>Asparagaceae</taxon>
        <taxon>Asparagoideae</taxon>
        <taxon>Asparagus</taxon>
    </lineage>
</organism>
<dbReference type="OMA" id="MINIFCM"/>
<evidence type="ECO:0000313" key="8">
    <source>
        <dbReference type="Proteomes" id="UP000243459"/>
    </source>
</evidence>
<evidence type="ECO:0000256" key="6">
    <source>
        <dbReference type="SAM" id="Phobius"/>
    </source>
</evidence>
<comment type="subcellular location">
    <subcellularLocation>
        <location evidence="1">Membrane</location>
        <topology evidence="1">Multi-pass membrane protein</topology>
    </subcellularLocation>
</comment>
<gene>
    <name evidence="7" type="ORF">A4U43_C01F11580</name>
</gene>
<evidence type="ECO:0008006" key="9">
    <source>
        <dbReference type="Google" id="ProtNLM"/>
    </source>
</evidence>
<evidence type="ECO:0000256" key="4">
    <source>
        <dbReference type="ARBA" id="ARBA00022989"/>
    </source>
</evidence>
<feature type="transmembrane region" description="Helical" evidence="6">
    <location>
        <begin position="33"/>
        <end position="56"/>
    </location>
</feature>
<feature type="transmembrane region" description="Helical" evidence="6">
    <location>
        <begin position="158"/>
        <end position="182"/>
    </location>
</feature>
<feature type="transmembrane region" description="Helical" evidence="6">
    <location>
        <begin position="202"/>
        <end position="218"/>
    </location>
</feature>
<proteinExistence type="inferred from homology"/>
<keyword evidence="4 6" id="KW-1133">Transmembrane helix</keyword>
<keyword evidence="8" id="KW-1185">Reference proteome</keyword>
<dbReference type="AlphaFoldDB" id="A0A5P1FQA0"/>
<accession>A0A5P1FQA0</accession>